<keyword evidence="8" id="KW-1003">Cell membrane</keyword>
<keyword evidence="10" id="KW-1185">Reference proteome</keyword>
<comment type="similarity">
    <text evidence="8">Belongs to the ATPase delta chain family.</text>
</comment>
<evidence type="ECO:0000256" key="7">
    <source>
        <dbReference type="ARBA" id="ARBA00023310"/>
    </source>
</evidence>
<dbReference type="InterPro" id="IPR020781">
    <property type="entry name" value="ATPase_OSCP/d_CS"/>
</dbReference>
<evidence type="ECO:0000313" key="9">
    <source>
        <dbReference type="EMBL" id="MBD7915796.1"/>
    </source>
</evidence>
<dbReference type="PRINTS" id="PR00125">
    <property type="entry name" value="ATPASEDELTA"/>
</dbReference>
<organism evidence="9 10">
    <name type="scientific">Clostridium gallinarum</name>
    <dbReference type="NCBI Taxonomy" id="2762246"/>
    <lineage>
        <taxon>Bacteria</taxon>
        <taxon>Bacillati</taxon>
        <taxon>Bacillota</taxon>
        <taxon>Clostridia</taxon>
        <taxon>Eubacteriales</taxon>
        <taxon>Clostridiaceae</taxon>
        <taxon>Clostridium</taxon>
    </lineage>
</organism>
<dbReference type="Gene3D" id="1.10.520.20">
    <property type="entry name" value="N-terminal domain of the delta subunit of the F1F0-ATP synthase"/>
    <property type="match status" value="1"/>
</dbReference>
<dbReference type="HAMAP" id="MF_01416">
    <property type="entry name" value="ATP_synth_delta_bact"/>
    <property type="match status" value="1"/>
</dbReference>
<comment type="function">
    <text evidence="8">F(1)F(0) ATP synthase produces ATP from ADP in the presence of a proton or sodium gradient. F-type ATPases consist of two structural domains, F(1) containing the extramembraneous catalytic core and F(0) containing the membrane proton channel, linked together by a central stalk and a peripheral stalk. During catalysis, ATP synthesis in the catalytic domain of F(1) is coupled via a rotary mechanism of the central stalk subunits to proton translocation.</text>
</comment>
<dbReference type="InterPro" id="IPR026015">
    <property type="entry name" value="ATP_synth_OSCP/delta_N_sf"/>
</dbReference>
<dbReference type="RefSeq" id="WP_191750551.1">
    <property type="nucleotide sequence ID" value="NZ_JACSQZ010000045.1"/>
</dbReference>
<evidence type="ECO:0000256" key="6">
    <source>
        <dbReference type="ARBA" id="ARBA00023196"/>
    </source>
</evidence>
<evidence type="ECO:0000313" key="10">
    <source>
        <dbReference type="Proteomes" id="UP000640335"/>
    </source>
</evidence>
<dbReference type="PROSITE" id="PS00389">
    <property type="entry name" value="ATPASE_DELTA"/>
    <property type="match status" value="1"/>
</dbReference>
<keyword evidence="3 8" id="KW-0375">Hydrogen ion transport</keyword>
<evidence type="ECO:0000256" key="4">
    <source>
        <dbReference type="ARBA" id="ARBA00023065"/>
    </source>
</evidence>
<comment type="function">
    <text evidence="8">This protein is part of the stalk that links CF(0) to CF(1). It either transmits conformational changes from CF(0) to CF(1) or is implicated in proton conduction.</text>
</comment>
<dbReference type="NCBIfam" id="TIGR01145">
    <property type="entry name" value="ATP_synt_delta"/>
    <property type="match status" value="1"/>
</dbReference>
<keyword evidence="4 8" id="KW-0406">Ion transport</keyword>
<keyword evidence="5 8" id="KW-0472">Membrane</keyword>
<keyword evidence="6 8" id="KW-0139">CF(1)</keyword>
<protein>
    <recommendedName>
        <fullName evidence="8">ATP synthase subunit delta</fullName>
    </recommendedName>
    <alternativeName>
        <fullName evidence="8">ATP synthase F(1) sector subunit delta</fullName>
    </alternativeName>
    <alternativeName>
        <fullName evidence="8">F-type ATPase subunit delta</fullName>
        <shortName evidence="8">F-ATPase subunit delta</shortName>
    </alternativeName>
</protein>
<evidence type="ECO:0000256" key="3">
    <source>
        <dbReference type="ARBA" id="ARBA00022781"/>
    </source>
</evidence>
<name>A0ABR8Q5T0_9CLOT</name>
<keyword evidence="7 8" id="KW-0066">ATP synthesis</keyword>
<dbReference type="PANTHER" id="PTHR11910">
    <property type="entry name" value="ATP SYNTHASE DELTA CHAIN"/>
    <property type="match status" value="1"/>
</dbReference>
<dbReference type="Pfam" id="PF00213">
    <property type="entry name" value="OSCP"/>
    <property type="match status" value="1"/>
</dbReference>
<reference evidence="9 10" key="1">
    <citation type="submission" date="2020-08" db="EMBL/GenBank/DDBJ databases">
        <title>A Genomic Blueprint of the Chicken Gut Microbiome.</title>
        <authorList>
            <person name="Gilroy R."/>
            <person name="Ravi A."/>
            <person name="Getino M."/>
            <person name="Pursley I."/>
            <person name="Horton D.L."/>
            <person name="Alikhan N.-F."/>
            <person name="Baker D."/>
            <person name="Gharbi K."/>
            <person name="Hall N."/>
            <person name="Watson M."/>
            <person name="Adriaenssens E.M."/>
            <person name="Foster-Nyarko E."/>
            <person name="Jarju S."/>
            <person name="Secka A."/>
            <person name="Antonio M."/>
            <person name="Oren A."/>
            <person name="Chaudhuri R."/>
            <person name="La Ragione R.M."/>
            <person name="Hildebrand F."/>
            <person name="Pallen M.J."/>
        </authorList>
    </citation>
    <scope>NUCLEOTIDE SEQUENCE [LARGE SCALE GENOMIC DNA]</scope>
    <source>
        <strain evidence="9 10">Sa3CUN1</strain>
    </source>
</reference>
<proteinExistence type="inferred from homology"/>
<dbReference type="SUPFAM" id="SSF47928">
    <property type="entry name" value="N-terminal domain of the delta subunit of the F1F0-ATP synthase"/>
    <property type="match status" value="1"/>
</dbReference>
<evidence type="ECO:0000256" key="2">
    <source>
        <dbReference type="ARBA" id="ARBA00022448"/>
    </source>
</evidence>
<dbReference type="InterPro" id="IPR000711">
    <property type="entry name" value="ATPase_OSCP/dsu"/>
</dbReference>
<sequence>MYEYLDRRYALALYEVAEEKGKVQQYLQDLREICNLIDTNKEFYEVIKHPQISTKKKKRTFINIFKGHIDEELLSFLLILIEKDRILYLREKLEEMEKIDLERKNTLNGIVKTTVPLSKEEFEKLISTLEKKYNKNIILEQIIDESILGGIYVRVNNDVIDGTVKSKLEELKELMLKTE</sequence>
<accession>A0ABR8Q5T0</accession>
<comment type="caution">
    <text evidence="9">The sequence shown here is derived from an EMBL/GenBank/DDBJ whole genome shotgun (WGS) entry which is preliminary data.</text>
</comment>
<evidence type="ECO:0000256" key="1">
    <source>
        <dbReference type="ARBA" id="ARBA00004370"/>
    </source>
</evidence>
<evidence type="ECO:0000256" key="5">
    <source>
        <dbReference type="ARBA" id="ARBA00023136"/>
    </source>
</evidence>
<dbReference type="NCBIfam" id="NF004403">
    <property type="entry name" value="PRK05758.2-4"/>
    <property type="match status" value="1"/>
</dbReference>
<evidence type="ECO:0000256" key="8">
    <source>
        <dbReference type="HAMAP-Rule" id="MF_01416"/>
    </source>
</evidence>
<comment type="subcellular location">
    <subcellularLocation>
        <location evidence="8">Cell membrane</location>
        <topology evidence="8">Peripheral membrane protein</topology>
    </subcellularLocation>
    <subcellularLocation>
        <location evidence="1">Membrane</location>
    </subcellularLocation>
</comment>
<dbReference type="Proteomes" id="UP000640335">
    <property type="component" value="Unassembled WGS sequence"/>
</dbReference>
<dbReference type="EMBL" id="JACSQZ010000045">
    <property type="protein sequence ID" value="MBD7915796.1"/>
    <property type="molecule type" value="Genomic_DNA"/>
</dbReference>
<gene>
    <name evidence="8" type="primary">atpH</name>
    <name evidence="9" type="ORF">H9660_11640</name>
</gene>
<keyword evidence="2 8" id="KW-0813">Transport</keyword>